<accession>A0A8I2YQS6</accession>
<evidence type="ECO:0000313" key="8">
    <source>
        <dbReference type="Proteomes" id="UP000683000"/>
    </source>
</evidence>
<protein>
    <submittedName>
        <fullName evidence="7">FAD/NAD(P)-binding domain-containing protein</fullName>
    </submittedName>
</protein>
<dbReference type="OrthoDB" id="1878542at2759"/>
<dbReference type="GO" id="GO:0071949">
    <property type="term" value="F:FAD binding"/>
    <property type="evidence" value="ECO:0007669"/>
    <property type="project" value="InterPro"/>
</dbReference>
<evidence type="ECO:0000313" key="7">
    <source>
        <dbReference type="EMBL" id="KAG6375722.1"/>
    </source>
</evidence>
<proteinExistence type="inferred from homology"/>
<dbReference type="Gene3D" id="3.50.50.60">
    <property type="entry name" value="FAD/NAD(P)-binding domain"/>
    <property type="match status" value="1"/>
</dbReference>
<keyword evidence="5" id="KW-0503">Monooxygenase</keyword>
<evidence type="ECO:0000256" key="2">
    <source>
        <dbReference type="ARBA" id="ARBA00022630"/>
    </source>
</evidence>
<gene>
    <name evidence="7" type="ORF">JVT61DRAFT_3299</name>
</gene>
<dbReference type="InterPro" id="IPR002938">
    <property type="entry name" value="FAD-bd"/>
</dbReference>
<name>A0A8I2YQS6_9AGAM</name>
<dbReference type="AlphaFoldDB" id="A0A8I2YQS6"/>
<evidence type="ECO:0000256" key="1">
    <source>
        <dbReference type="ARBA" id="ARBA00007992"/>
    </source>
</evidence>
<evidence type="ECO:0000259" key="6">
    <source>
        <dbReference type="Pfam" id="PF01494"/>
    </source>
</evidence>
<evidence type="ECO:0000256" key="4">
    <source>
        <dbReference type="ARBA" id="ARBA00023002"/>
    </source>
</evidence>
<dbReference type="InterPro" id="IPR050493">
    <property type="entry name" value="FAD-dep_Monooxygenase_BioMet"/>
</dbReference>
<dbReference type="SUPFAM" id="SSF51905">
    <property type="entry name" value="FAD/NAD(P)-binding domain"/>
    <property type="match status" value="1"/>
</dbReference>
<evidence type="ECO:0000256" key="5">
    <source>
        <dbReference type="ARBA" id="ARBA00023033"/>
    </source>
</evidence>
<sequence length="506" mass="55311">MGNNASVQSNPSSTLFQGRRASFPIHIVVVGCGLGGLSAAYCLAEAGHTVTILESASAIGEIGAGIQVSPNLTRLLIRWGLGDKLKQVTVKPEAITFRRCASHPRCSLSTFLTISVGSTGETIAWTRYTLSTPRVLSRLIVTSTQRADFHRLVYELAELHPRVTIRTSSRVVAMDPSIPTLTLESGEVVQADLVIGADGVKSLTREYVVGGPDKPSPTGDAAYRAIIPTNLMLKDPDLRPLVETPEMVGWMGPGRHIMTYNIRAKREFNLVLCHPDDGSVESWTAEGSADKMRADFVCWEPRVKKLLALIPSTLNWKLMDRAPLSTWINKDGKLALLGDSCHPMLPYRAQGSAMAVEDAAVLGNLFSRLSSPAQIAPLLRAYESIRYDRATATQASSRLNQHIFHLPDGPEQEERDRQMRVAMEAALSEVGEQVRRRVHNTATVTSASADVARQKVGAPADANRDNANQWADKAKSRIQFGYDADAEAEKWWAEHGQKTIGVLARM</sequence>
<keyword evidence="8" id="KW-1185">Reference proteome</keyword>
<dbReference type="Proteomes" id="UP000683000">
    <property type="component" value="Unassembled WGS sequence"/>
</dbReference>
<organism evidence="7 8">
    <name type="scientific">Boletus reticuloceps</name>
    <dbReference type="NCBI Taxonomy" id="495285"/>
    <lineage>
        <taxon>Eukaryota</taxon>
        <taxon>Fungi</taxon>
        <taxon>Dikarya</taxon>
        <taxon>Basidiomycota</taxon>
        <taxon>Agaricomycotina</taxon>
        <taxon>Agaricomycetes</taxon>
        <taxon>Agaricomycetidae</taxon>
        <taxon>Boletales</taxon>
        <taxon>Boletineae</taxon>
        <taxon>Boletaceae</taxon>
        <taxon>Boletoideae</taxon>
        <taxon>Boletus</taxon>
    </lineage>
</organism>
<feature type="domain" description="FAD-binding" evidence="6">
    <location>
        <begin position="27"/>
        <end position="393"/>
    </location>
</feature>
<dbReference type="PRINTS" id="PR00420">
    <property type="entry name" value="RNGMNOXGNASE"/>
</dbReference>
<evidence type="ECO:0000256" key="3">
    <source>
        <dbReference type="ARBA" id="ARBA00022827"/>
    </source>
</evidence>
<keyword evidence="4" id="KW-0560">Oxidoreductase</keyword>
<dbReference type="PANTHER" id="PTHR13789">
    <property type="entry name" value="MONOOXYGENASE"/>
    <property type="match status" value="1"/>
</dbReference>
<dbReference type="GO" id="GO:0004497">
    <property type="term" value="F:monooxygenase activity"/>
    <property type="evidence" value="ECO:0007669"/>
    <property type="project" value="UniProtKB-KW"/>
</dbReference>
<comment type="caution">
    <text evidence="7">The sequence shown here is derived from an EMBL/GenBank/DDBJ whole genome shotgun (WGS) entry which is preliminary data.</text>
</comment>
<comment type="similarity">
    <text evidence="1">Belongs to the paxM FAD-dependent monooxygenase family.</text>
</comment>
<dbReference type="Pfam" id="PF01494">
    <property type="entry name" value="FAD_binding_3"/>
    <property type="match status" value="1"/>
</dbReference>
<dbReference type="InterPro" id="IPR036188">
    <property type="entry name" value="FAD/NAD-bd_sf"/>
</dbReference>
<dbReference type="PANTHER" id="PTHR13789:SF147">
    <property type="entry name" value="PUTATIVE (AFU_ORTHOLOGUE AFUA_2G01950)-RELATED"/>
    <property type="match status" value="1"/>
</dbReference>
<keyword evidence="2" id="KW-0285">Flavoprotein</keyword>
<reference evidence="7" key="1">
    <citation type="submission" date="2021-03" db="EMBL/GenBank/DDBJ databases">
        <title>Evolutionary innovations through gain and loss of genes in the ectomycorrhizal Boletales.</title>
        <authorList>
            <person name="Wu G."/>
            <person name="Miyauchi S."/>
            <person name="Morin E."/>
            <person name="Yang Z.-L."/>
            <person name="Xu J."/>
            <person name="Martin F.M."/>
        </authorList>
    </citation>
    <scope>NUCLEOTIDE SEQUENCE</scope>
    <source>
        <strain evidence="7">BR01</strain>
    </source>
</reference>
<dbReference type="EMBL" id="JAGFBS010000014">
    <property type="protein sequence ID" value="KAG6375722.1"/>
    <property type="molecule type" value="Genomic_DNA"/>
</dbReference>
<keyword evidence="3" id="KW-0274">FAD</keyword>
<dbReference type="SUPFAM" id="SSF54373">
    <property type="entry name" value="FAD-linked reductases, C-terminal domain"/>
    <property type="match status" value="1"/>
</dbReference>